<comment type="catalytic activity">
    <reaction evidence="1 8">
        <text>alpha-D-glucose = beta-D-glucose</text>
        <dbReference type="Rhea" id="RHEA:10264"/>
        <dbReference type="ChEBI" id="CHEBI:15903"/>
        <dbReference type="ChEBI" id="CHEBI:17925"/>
        <dbReference type="EC" id="5.1.3.3"/>
    </reaction>
</comment>
<reference evidence="13" key="1">
    <citation type="submission" date="2016-10" db="EMBL/GenBank/DDBJ databases">
        <authorList>
            <person name="Varghese N."/>
            <person name="Submissions S."/>
        </authorList>
    </citation>
    <scope>NUCLEOTIDE SEQUENCE [LARGE SCALE GENOMIC DNA]</scope>
    <source>
        <strain evidence="13">CGMCC 1.6474</strain>
    </source>
</reference>
<dbReference type="AlphaFoldDB" id="A0A1I4JJT1"/>
<dbReference type="InterPro" id="IPR008183">
    <property type="entry name" value="Aldose_1/G6P_1-epimerase"/>
</dbReference>
<dbReference type="STRING" id="414703.SAMN04488125_12067"/>
<comment type="pathway">
    <text evidence="2 8">Carbohydrate metabolism; hexose metabolism.</text>
</comment>
<dbReference type="OrthoDB" id="9779408at2"/>
<sequence length="346" mass="36933">MTPALFGRTAAGEVVTRHGLTRGSMRVEIITYGAAITAIEVPDRSGRVANVVLALGSVEAYETLSPHFGAVAGRYANRIAGGRFTLDGRTYTLPVNAPPNTLHGGPAGFGKRNWRVVAADATRLALARRSPDGEEGFPGNLDAEVVYSLPEDGTLRIDYRAWSDRATVVNLTNHSYFNLAGEGAGDVFGHEVAVFADAFTPTDATQVPTGERRSVAGTPFDFREPTALGARIRAGDPQIVLAKGYDHNFVLRGPAETLRPAATCFDPASGRRLEVATTQPGLQLYTGNNLDGTLVGPSGRTYRSGDGVCFETQGFPDAPNRPDFPSTVIRPGQRFVSSTTYRFSTV</sequence>
<evidence type="ECO:0000256" key="9">
    <source>
        <dbReference type="PIRSR" id="PIRSR005096-1"/>
    </source>
</evidence>
<organism evidence="12 13">
    <name type="scientific">Methylorubrum salsuginis</name>
    <dbReference type="NCBI Taxonomy" id="414703"/>
    <lineage>
        <taxon>Bacteria</taxon>
        <taxon>Pseudomonadati</taxon>
        <taxon>Pseudomonadota</taxon>
        <taxon>Alphaproteobacteria</taxon>
        <taxon>Hyphomicrobiales</taxon>
        <taxon>Methylobacteriaceae</taxon>
        <taxon>Methylorubrum</taxon>
    </lineage>
</organism>
<dbReference type="InterPro" id="IPR047215">
    <property type="entry name" value="Galactose_mutarotase-like"/>
</dbReference>
<evidence type="ECO:0000256" key="2">
    <source>
        <dbReference type="ARBA" id="ARBA00005028"/>
    </source>
</evidence>
<dbReference type="GO" id="GO:0030246">
    <property type="term" value="F:carbohydrate binding"/>
    <property type="evidence" value="ECO:0007669"/>
    <property type="project" value="InterPro"/>
</dbReference>
<evidence type="ECO:0000313" key="13">
    <source>
        <dbReference type="Proteomes" id="UP000198804"/>
    </source>
</evidence>
<feature type="active site" description="Proton donor" evidence="9">
    <location>
        <position position="174"/>
    </location>
</feature>
<gene>
    <name evidence="12" type="ORF">SAMN04488125_12067</name>
</gene>
<dbReference type="GO" id="GO:0005737">
    <property type="term" value="C:cytoplasm"/>
    <property type="evidence" value="ECO:0007669"/>
    <property type="project" value="TreeGrafter"/>
</dbReference>
<evidence type="ECO:0000256" key="1">
    <source>
        <dbReference type="ARBA" id="ARBA00001614"/>
    </source>
</evidence>
<proteinExistence type="inferred from homology"/>
<evidence type="ECO:0000313" key="12">
    <source>
        <dbReference type="EMBL" id="SFL66855.1"/>
    </source>
</evidence>
<protein>
    <recommendedName>
        <fullName evidence="5 8">Aldose 1-epimerase</fullName>
        <ecNumber evidence="4 8">5.1.3.3</ecNumber>
    </recommendedName>
</protein>
<dbReference type="GO" id="GO:0033499">
    <property type="term" value="P:galactose catabolic process via UDP-galactose, Leloir pathway"/>
    <property type="evidence" value="ECO:0007669"/>
    <property type="project" value="TreeGrafter"/>
</dbReference>
<dbReference type="EMBL" id="FOSV01000020">
    <property type="protein sequence ID" value="SFL66855.1"/>
    <property type="molecule type" value="Genomic_DNA"/>
</dbReference>
<dbReference type="NCBIfam" id="NF008277">
    <property type="entry name" value="PRK11055.1"/>
    <property type="match status" value="1"/>
</dbReference>
<comment type="similarity">
    <text evidence="3 8">Belongs to the aldose epimerase family.</text>
</comment>
<keyword evidence="13" id="KW-1185">Reference proteome</keyword>
<feature type="active site" description="Proton acceptor" evidence="9">
    <location>
        <position position="311"/>
    </location>
</feature>
<dbReference type="InterPro" id="IPR011013">
    <property type="entry name" value="Gal_mutarotase_sf_dom"/>
</dbReference>
<dbReference type="InterPro" id="IPR014718">
    <property type="entry name" value="GH-type_carb-bd"/>
</dbReference>
<dbReference type="UniPathway" id="UPA00242"/>
<dbReference type="EC" id="5.1.3.3" evidence="4 8"/>
<dbReference type="RefSeq" id="WP_091950275.1">
    <property type="nucleotide sequence ID" value="NZ_FOSV01000020.1"/>
</dbReference>
<accession>A0A1I4JJT1</accession>
<dbReference type="Proteomes" id="UP000198804">
    <property type="component" value="Unassembled WGS sequence"/>
</dbReference>
<evidence type="ECO:0000256" key="10">
    <source>
        <dbReference type="PIRSR" id="PIRSR005096-2"/>
    </source>
</evidence>
<dbReference type="CDD" id="cd09019">
    <property type="entry name" value="galactose_mutarotase_like"/>
    <property type="match status" value="1"/>
</dbReference>
<dbReference type="SUPFAM" id="SSF74650">
    <property type="entry name" value="Galactose mutarotase-like"/>
    <property type="match status" value="1"/>
</dbReference>
<evidence type="ECO:0000256" key="11">
    <source>
        <dbReference type="PIRSR" id="PIRSR005096-3"/>
    </source>
</evidence>
<evidence type="ECO:0000256" key="5">
    <source>
        <dbReference type="ARBA" id="ARBA00014165"/>
    </source>
</evidence>
<evidence type="ECO:0000256" key="8">
    <source>
        <dbReference type="PIRNR" id="PIRNR005096"/>
    </source>
</evidence>
<dbReference type="Pfam" id="PF01263">
    <property type="entry name" value="Aldose_epim"/>
    <property type="match status" value="1"/>
</dbReference>
<keyword evidence="6 8" id="KW-0413">Isomerase</keyword>
<feature type="binding site" evidence="11">
    <location>
        <begin position="77"/>
        <end position="78"/>
    </location>
    <ligand>
        <name>beta-D-galactose</name>
        <dbReference type="ChEBI" id="CHEBI:27667"/>
    </ligand>
</feature>
<feature type="binding site" evidence="10">
    <location>
        <position position="246"/>
    </location>
    <ligand>
        <name>beta-D-galactose</name>
        <dbReference type="ChEBI" id="CHEBI:27667"/>
    </ligand>
</feature>
<evidence type="ECO:0000256" key="6">
    <source>
        <dbReference type="ARBA" id="ARBA00023235"/>
    </source>
</evidence>
<dbReference type="PANTHER" id="PTHR10091:SF0">
    <property type="entry name" value="GALACTOSE MUTAROTASE"/>
    <property type="match status" value="1"/>
</dbReference>
<evidence type="ECO:0000256" key="3">
    <source>
        <dbReference type="ARBA" id="ARBA00006206"/>
    </source>
</evidence>
<dbReference type="GO" id="GO:0004034">
    <property type="term" value="F:aldose 1-epimerase activity"/>
    <property type="evidence" value="ECO:0007669"/>
    <property type="project" value="UniProtKB-EC"/>
</dbReference>
<keyword evidence="7 8" id="KW-0119">Carbohydrate metabolism</keyword>
<dbReference type="InterPro" id="IPR015443">
    <property type="entry name" value="Aldose_1-epimerase"/>
</dbReference>
<evidence type="ECO:0000256" key="4">
    <source>
        <dbReference type="ARBA" id="ARBA00013185"/>
    </source>
</evidence>
<dbReference type="PROSITE" id="PS00545">
    <property type="entry name" value="ALDOSE_1_EPIMERASE"/>
    <property type="match status" value="1"/>
</dbReference>
<dbReference type="InterPro" id="IPR018052">
    <property type="entry name" value="Ald1_epimerase_CS"/>
</dbReference>
<dbReference type="PIRSF" id="PIRSF005096">
    <property type="entry name" value="GALM"/>
    <property type="match status" value="1"/>
</dbReference>
<evidence type="ECO:0000256" key="7">
    <source>
        <dbReference type="ARBA" id="ARBA00023277"/>
    </source>
</evidence>
<feature type="binding site" evidence="11">
    <location>
        <begin position="174"/>
        <end position="176"/>
    </location>
    <ligand>
        <name>beta-D-galactose</name>
        <dbReference type="ChEBI" id="CHEBI:27667"/>
    </ligand>
</feature>
<dbReference type="Gene3D" id="2.70.98.10">
    <property type="match status" value="1"/>
</dbReference>
<dbReference type="PANTHER" id="PTHR10091">
    <property type="entry name" value="ALDOSE-1-EPIMERASE"/>
    <property type="match status" value="1"/>
</dbReference>
<name>A0A1I4JJT1_9HYPH</name>
<dbReference type="GO" id="GO:0006006">
    <property type="term" value="P:glucose metabolic process"/>
    <property type="evidence" value="ECO:0007669"/>
    <property type="project" value="TreeGrafter"/>
</dbReference>